<dbReference type="GO" id="GO:0071949">
    <property type="term" value="F:FAD binding"/>
    <property type="evidence" value="ECO:0007669"/>
    <property type="project" value="InterPro"/>
</dbReference>
<dbReference type="EMBL" id="RJKE01000001">
    <property type="protein sequence ID" value="ROO87844.1"/>
    <property type="molecule type" value="Genomic_DNA"/>
</dbReference>
<reference evidence="3 4" key="1">
    <citation type="submission" date="2018-11" db="EMBL/GenBank/DDBJ databases">
        <title>Sequencing the genomes of 1000 actinobacteria strains.</title>
        <authorList>
            <person name="Klenk H.-P."/>
        </authorList>
    </citation>
    <scope>NUCLEOTIDE SEQUENCE [LARGE SCALE GENOMIC DNA]</scope>
    <source>
        <strain evidence="3 4">DSM 44254</strain>
    </source>
</reference>
<dbReference type="Proteomes" id="UP000272400">
    <property type="component" value="Unassembled WGS sequence"/>
</dbReference>
<accession>A0A3N1D2S8</accession>
<dbReference type="SUPFAM" id="SSF51905">
    <property type="entry name" value="FAD/NAD(P)-binding domain"/>
    <property type="match status" value="1"/>
</dbReference>
<dbReference type="PANTHER" id="PTHR43747">
    <property type="entry name" value="FAD-BINDING PROTEIN"/>
    <property type="match status" value="1"/>
</dbReference>
<evidence type="ECO:0000256" key="1">
    <source>
        <dbReference type="ARBA" id="ARBA00038396"/>
    </source>
</evidence>
<dbReference type="Pfam" id="PF01494">
    <property type="entry name" value="FAD_binding_3"/>
    <property type="match status" value="1"/>
</dbReference>
<dbReference type="OrthoDB" id="103324at2"/>
<evidence type="ECO:0000313" key="4">
    <source>
        <dbReference type="Proteomes" id="UP000272400"/>
    </source>
</evidence>
<gene>
    <name evidence="3" type="ORF">EDD29_5489</name>
</gene>
<dbReference type="InterPro" id="IPR050816">
    <property type="entry name" value="Flavin-dep_Halogenase_NPB"/>
</dbReference>
<dbReference type="PANTHER" id="PTHR43747:SF1">
    <property type="entry name" value="SLR1998 PROTEIN"/>
    <property type="match status" value="1"/>
</dbReference>
<comment type="similarity">
    <text evidence="1">Belongs to the flavin-dependent halogenase family. Bacterial tryptophan halogenase subfamily.</text>
</comment>
<proteinExistence type="inferred from homology"/>
<keyword evidence="4" id="KW-1185">Reference proteome</keyword>
<sequence length="465" mass="51032">MVEQADVVIVGARCAGSAAAAAYAKAGRRVVVVDRAKFPSDVLSTHTMFTAGVKELERIGALDDVLALRPPAVTRAIAEFDNGTDGRATYEEVSDPSTSGYLAISVPRVQLDETLVRAARRAGADVREQCTVTGVRWRGGRASGVTYRDAEGRQRELEAPLVLGADGQQSTVASLVGAERPYRFAHSNRGAVYRYVEDPLADGPETTTMYHWRDGTSLCFIFPTSRPRELIVVFLVDRGEISLARSDPEEFWRRKLVDHPAAAERLRGSSGGSRPRITENLASYFRRATGPGWALIGDSGHFKDPVLGQGIRDAMWAGRTIAEHTAKILDDPFLLDRTMRRWEHEREKDCKFAYLAGIHQGRVQRETSGIVALVPALHDLRLPLVAAAGARGRELGRSIELTRLLAAVASALQRAPDRGAVMRDLVREGRLGAKILISTRRRAFRDSRQVTEMETAERPWNGAGS</sequence>
<dbReference type="AlphaFoldDB" id="A0A3N1D2S8"/>
<feature type="domain" description="FAD-binding" evidence="2">
    <location>
        <begin position="5"/>
        <end position="323"/>
    </location>
</feature>
<dbReference type="PRINTS" id="PR00420">
    <property type="entry name" value="RNGMNOXGNASE"/>
</dbReference>
<name>A0A3N1D2S8_9ACTN</name>
<comment type="caution">
    <text evidence="3">The sequence shown here is derived from an EMBL/GenBank/DDBJ whole genome shotgun (WGS) entry which is preliminary data.</text>
</comment>
<evidence type="ECO:0000259" key="2">
    <source>
        <dbReference type="Pfam" id="PF01494"/>
    </source>
</evidence>
<dbReference type="Gene3D" id="3.50.50.60">
    <property type="entry name" value="FAD/NAD(P)-binding domain"/>
    <property type="match status" value="1"/>
</dbReference>
<protein>
    <submittedName>
        <fullName evidence="3">Flavin-dependent dehydrogenase</fullName>
    </submittedName>
</protein>
<dbReference type="InterPro" id="IPR002938">
    <property type="entry name" value="FAD-bd"/>
</dbReference>
<dbReference type="InterPro" id="IPR036188">
    <property type="entry name" value="FAD/NAD-bd_sf"/>
</dbReference>
<evidence type="ECO:0000313" key="3">
    <source>
        <dbReference type="EMBL" id="ROO87844.1"/>
    </source>
</evidence>
<organism evidence="3 4">
    <name type="scientific">Actinocorallia herbida</name>
    <dbReference type="NCBI Taxonomy" id="58109"/>
    <lineage>
        <taxon>Bacteria</taxon>
        <taxon>Bacillati</taxon>
        <taxon>Actinomycetota</taxon>
        <taxon>Actinomycetes</taxon>
        <taxon>Streptosporangiales</taxon>
        <taxon>Thermomonosporaceae</taxon>
        <taxon>Actinocorallia</taxon>
    </lineage>
</organism>
<dbReference type="RefSeq" id="WP_123667078.1">
    <property type="nucleotide sequence ID" value="NZ_RJKE01000001.1"/>
</dbReference>